<keyword evidence="2" id="KW-1185">Reference proteome</keyword>
<proteinExistence type="predicted"/>
<protein>
    <submittedName>
        <fullName evidence="1">Cytoplasmic protein</fullName>
    </submittedName>
</protein>
<accession>A0A6I4M391</accession>
<dbReference type="EMBL" id="SDWJ01000002">
    <property type="protein sequence ID" value="MVZ98616.1"/>
    <property type="molecule type" value="Genomic_DNA"/>
</dbReference>
<comment type="caution">
    <text evidence="1">The sequence shown here is derived from an EMBL/GenBank/DDBJ whole genome shotgun (WGS) entry which is preliminary data.</text>
</comment>
<dbReference type="OrthoDB" id="9800296at2"/>
<name>A0A6I4M391_9SPHN</name>
<sequence length="78" mass="8822">MLDAHTHTLGHRLELEASQTVGCFYCCEVYSPSEIEDWVDNDDCALCPRCGIDSVIGEASGFPVADKKFLKEMNEFWF</sequence>
<dbReference type="Proteomes" id="UP000471147">
    <property type="component" value="Unassembled WGS sequence"/>
</dbReference>
<reference evidence="1 2" key="1">
    <citation type="submission" date="2019-01" db="EMBL/GenBank/DDBJ databases">
        <title>Sphingorhabdus lacus sp.nov., isolated from an oligotrophic freshwater lake.</title>
        <authorList>
            <person name="Park M."/>
        </authorList>
    </citation>
    <scope>NUCLEOTIDE SEQUENCE [LARGE SCALE GENOMIC DNA]</scope>
    <source>
        <strain evidence="1 2">IMCC26285</strain>
    </source>
</reference>
<dbReference type="AlphaFoldDB" id="A0A6I4M391"/>
<organism evidence="1 2">
    <name type="scientific">Sphingorhabdus profundilacus</name>
    <dbReference type="NCBI Taxonomy" id="2509718"/>
    <lineage>
        <taxon>Bacteria</taxon>
        <taxon>Pseudomonadati</taxon>
        <taxon>Pseudomonadota</taxon>
        <taxon>Alphaproteobacteria</taxon>
        <taxon>Sphingomonadales</taxon>
        <taxon>Sphingomonadaceae</taxon>
        <taxon>Sphingorhabdus</taxon>
    </lineage>
</organism>
<evidence type="ECO:0000313" key="2">
    <source>
        <dbReference type="Proteomes" id="UP000471147"/>
    </source>
</evidence>
<gene>
    <name evidence="1" type="ORF">EUU23_13020</name>
</gene>
<evidence type="ECO:0000313" key="1">
    <source>
        <dbReference type="EMBL" id="MVZ98616.1"/>
    </source>
</evidence>